<reference evidence="4" key="1">
    <citation type="submission" date="2021-07" db="EMBL/GenBank/DDBJ databases">
        <authorList>
            <person name="Catto M.A."/>
            <person name="Jacobson A."/>
            <person name="Kennedy G."/>
            <person name="Labadie P."/>
            <person name="Hunt B.G."/>
            <person name="Srinivasan R."/>
        </authorList>
    </citation>
    <scope>NUCLEOTIDE SEQUENCE</scope>
    <source>
        <strain evidence="4">PL_HMW_Pooled</strain>
        <tissue evidence="4">Head</tissue>
    </source>
</reference>
<name>A0AAE1LT57_9NEOP</name>
<reference evidence="4" key="2">
    <citation type="journal article" date="2023" name="BMC Genomics">
        <title>Pest status, molecular evolution, and epigenetic factors derived from the genome assembly of Frankliniella fusca, a thysanopteran phytovirus vector.</title>
        <authorList>
            <person name="Catto M.A."/>
            <person name="Labadie P.E."/>
            <person name="Jacobson A.L."/>
            <person name="Kennedy G.G."/>
            <person name="Srinivasan R."/>
            <person name="Hunt B.G."/>
        </authorList>
    </citation>
    <scope>NUCLEOTIDE SEQUENCE</scope>
    <source>
        <strain evidence="4">PL_HMW_Pooled</strain>
    </source>
</reference>
<dbReference type="EMBL" id="JAHWGI010000855">
    <property type="protein sequence ID" value="KAK3918048.1"/>
    <property type="molecule type" value="Genomic_DNA"/>
</dbReference>
<feature type="region of interest" description="Disordered" evidence="1">
    <location>
        <begin position="1"/>
        <end position="38"/>
    </location>
</feature>
<dbReference type="Proteomes" id="UP001219518">
    <property type="component" value="Unassembled WGS sequence"/>
</dbReference>
<dbReference type="AlphaFoldDB" id="A0AAE1LT57"/>
<evidence type="ECO:0000313" key="4">
    <source>
        <dbReference type="EMBL" id="KAK3931128.1"/>
    </source>
</evidence>
<comment type="caution">
    <text evidence="4">The sequence shown here is derived from an EMBL/GenBank/DDBJ whole genome shotgun (WGS) entry which is preliminary data.</text>
</comment>
<evidence type="ECO:0000256" key="1">
    <source>
        <dbReference type="SAM" id="MobiDB-lite"/>
    </source>
</evidence>
<organism evidence="4 5">
    <name type="scientific">Frankliniella fusca</name>
    <dbReference type="NCBI Taxonomy" id="407009"/>
    <lineage>
        <taxon>Eukaryota</taxon>
        <taxon>Metazoa</taxon>
        <taxon>Ecdysozoa</taxon>
        <taxon>Arthropoda</taxon>
        <taxon>Hexapoda</taxon>
        <taxon>Insecta</taxon>
        <taxon>Pterygota</taxon>
        <taxon>Neoptera</taxon>
        <taxon>Paraneoptera</taxon>
        <taxon>Thysanoptera</taxon>
        <taxon>Terebrantia</taxon>
        <taxon>Thripoidea</taxon>
        <taxon>Thripidae</taxon>
        <taxon>Frankliniella</taxon>
    </lineage>
</organism>
<keyword evidence="5" id="KW-1185">Reference proteome</keyword>
<evidence type="ECO:0000313" key="3">
    <source>
        <dbReference type="EMBL" id="KAK3923437.1"/>
    </source>
</evidence>
<protein>
    <submittedName>
        <fullName evidence="4">Coiled-coil domain-containing protein 13</fullName>
    </submittedName>
</protein>
<feature type="compositionally biased region" description="Low complexity" evidence="1">
    <location>
        <begin position="23"/>
        <end position="38"/>
    </location>
</feature>
<feature type="compositionally biased region" description="Basic residues" evidence="1">
    <location>
        <begin position="10"/>
        <end position="19"/>
    </location>
</feature>
<gene>
    <name evidence="3" type="ORF">KUF71_012127</name>
    <name evidence="4" type="ORF">KUF71_025107</name>
    <name evidence="2" type="ORF">KUF71_026287</name>
</gene>
<evidence type="ECO:0000313" key="2">
    <source>
        <dbReference type="EMBL" id="KAK3918048.1"/>
    </source>
</evidence>
<dbReference type="EMBL" id="JAHWGI010001146">
    <property type="protein sequence ID" value="KAK3923437.1"/>
    <property type="molecule type" value="Genomic_DNA"/>
</dbReference>
<sequence length="95" mass="9767">MGLLKPSRAGLHKTPKRQLLHPGSSALTTSSGSSGSASATASSITLMAVAVRKLSPSTLLDSKALALLFACTIPDCFPKIIILTLQMASIGEGWS</sequence>
<proteinExistence type="predicted"/>
<accession>A0AAE1LT57</accession>
<dbReference type="EMBL" id="JAHWGI010001418">
    <property type="protein sequence ID" value="KAK3931128.1"/>
    <property type="molecule type" value="Genomic_DNA"/>
</dbReference>
<evidence type="ECO:0000313" key="5">
    <source>
        <dbReference type="Proteomes" id="UP001219518"/>
    </source>
</evidence>